<evidence type="ECO:0000256" key="4">
    <source>
        <dbReference type="ARBA" id="ARBA00022692"/>
    </source>
</evidence>
<keyword evidence="6 7" id="KW-0472">Membrane</keyword>
<dbReference type="PIRSF" id="PIRSF006066">
    <property type="entry name" value="HI0050"/>
    <property type="match status" value="1"/>
</dbReference>
<comment type="caution">
    <text evidence="9">The sequence shown here is derived from an EMBL/GenBank/DDBJ whole genome shotgun (WGS) entry which is preliminary data.</text>
</comment>
<feature type="transmembrane region" description="Helical" evidence="7">
    <location>
        <begin position="85"/>
        <end position="118"/>
    </location>
</feature>
<feature type="transmembrane region" description="Helical" evidence="7">
    <location>
        <begin position="205"/>
        <end position="226"/>
    </location>
</feature>
<dbReference type="GO" id="GO:0022857">
    <property type="term" value="F:transmembrane transporter activity"/>
    <property type="evidence" value="ECO:0007669"/>
    <property type="project" value="UniProtKB-UniRule"/>
</dbReference>
<evidence type="ECO:0000259" key="8">
    <source>
        <dbReference type="Pfam" id="PF06808"/>
    </source>
</evidence>
<dbReference type="EMBL" id="BSFF01000001">
    <property type="protein sequence ID" value="GLK54516.1"/>
    <property type="molecule type" value="Genomic_DNA"/>
</dbReference>
<dbReference type="GO" id="GO:0005886">
    <property type="term" value="C:plasma membrane"/>
    <property type="evidence" value="ECO:0007669"/>
    <property type="project" value="UniProtKB-SubCell"/>
</dbReference>
<reference evidence="9" key="1">
    <citation type="journal article" date="2014" name="Int. J. Syst. Evol. Microbiol.">
        <title>Complete genome sequence of Corynebacterium casei LMG S-19264T (=DSM 44701T), isolated from a smear-ripened cheese.</title>
        <authorList>
            <consortium name="US DOE Joint Genome Institute (JGI-PGF)"/>
            <person name="Walter F."/>
            <person name="Albersmeier A."/>
            <person name="Kalinowski J."/>
            <person name="Ruckert C."/>
        </authorList>
    </citation>
    <scope>NUCLEOTIDE SEQUENCE</scope>
    <source>
        <strain evidence="9">VKM B-1606</strain>
    </source>
</reference>
<dbReference type="AlphaFoldDB" id="A0A9W6ISX8"/>
<evidence type="ECO:0000313" key="9">
    <source>
        <dbReference type="EMBL" id="GLK54516.1"/>
    </source>
</evidence>
<organism evidence="9 10">
    <name type="scientific">Methylopila capsulata</name>
    <dbReference type="NCBI Taxonomy" id="61654"/>
    <lineage>
        <taxon>Bacteria</taxon>
        <taxon>Pseudomonadati</taxon>
        <taxon>Pseudomonadota</taxon>
        <taxon>Alphaproteobacteria</taxon>
        <taxon>Hyphomicrobiales</taxon>
        <taxon>Methylopilaceae</taxon>
        <taxon>Methylopila</taxon>
    </lineage>
</organism>
<keyword evidence="3 7" id="KW-0997">Cell inner membrane</keyword>
<dbReference type="InterPro" id="IPR010656">
    <property type="entry name" value="DctM"/>
</dbReference>
<dbReference type="InterPro" id="IPR004681">
    <property type="entry name" value="TRAP_DctM"/>
</dbReference>
<keyword evidence="5 7" id="KW-1133">Transmembrane helix</keyword>
<dbReference type="PANTHER" id="PTHR33362">
    <property type="entry name" value="SIALIC ACID TRAP TRANSPORTER PERMEASE PROTEIN SIAT-RELATED"/>
    <property type="match status" value="1"/>
</dbReference>
<evidence type="ECO:0000256" key="7">
    <source>
        <dbReference type="RuleBase" id="RU369079"/>
    </source>
</evidence>
<feature type="transmembrane region" description="Helical" evidence="7">
    <location>
        <begin position="232"/>
        <end position="251"/>
    </location>
</feature>
<evidence type="ECO:0000256" key="1">
    <source>
        <dbReference type="ARBA" id="ARBA00004429"/>
    </source>
</evidence>
<evidence type="ECO:0000256" key="5">
    <source>
        <dbReference type="ARBA" id="ARBA00022989"/>
    </source>
</evidence>
<accession>A0A9W6ISX8</accession>
<comment type="function">
    <text evidence="7">Part of the tripartite ATP-independent periplasmic (TRAP) transport system.</text>
</comment>
<dbReference type="Proteomes" id="UP001143400">
    <property type="component" value="Unassembled WGS sequence"/>
</dbReference>
<evidence type="ECO:0000256" key="3">
    <source>
        <dbReference type="ARBA" id="ARBA00022519"/>
    </source>
</evidence>
<feature type="domain" description="TRAP C4-dicarboxylate transport system permease DctM subunit" evidence="8">
    <location>
        <begin position="2"/>
        <end position="408"/>
    </location>
</feature>
<feature type="transmembrane region" description="Helical" evidence="7">
    <location>
        <begin position="163"/>
        <end position="184"/>
    </location>
</feature>
<comment type="similarity">
    <text evidence="7">Belongs to the TRAP transporter large permease family.</text>
</comment>
<feature type="transmembrane region" description="Helical" evidence="7">
    <location>
        <begin position="6"/>
        <end position="25"/>
    </location>
</feature>
<gene>
    <name evidence="9" type="ORF">GCM10008170_05350</name>
</gene>
<keyword evidence="4 7" id="KW-0812">Transmembrane</keyword>
<comment type="subunit">
    <text evidence="7">The complex comprises the extracytoplasmic solute receptor protein and the two transmembrane proteins.</text>
</comment>
<comment type="caution">
    <text evidence="7">Lacks conserved residue(s) required for the propagation of feature annotation.</text>
</comment>
<dbReference type="Pfam" id="PF06808">
    <property type="entry name" value="DctM"/>
    <property type="match status" value="1"/>
</dbReference>
<comment type="subcellular location">
    <subcellularLocation>
        <location evidence="1 7">Cell inner membrane</location>
        <topology evidence="1 7">Multi-pass membrane protein</topology>
    </subcellularLocation>
</comment>
<evidence type="ECO:0000256" key="6">
    <source>
        <dbReference type="ARBA" id="ARBA00023136"/>
    </source>
</evidence>
<feature type="transmembrane region" description="Helical" evidence="7">
    <location>
        <begin position="305"/>
        <end position="335"/>
    </location>
</feature>
<feature type="transmembrane region" description="Helical" evidence="7">
    <location>
        <begin position="347"/>
        <end position="367"/>
    </location>
</feature>
<dbReference type="NCBIfam" id="TIGR00786">
    <property type="entry name" value="dctM"/>
    <property type="match status" value="1"/>
</dbReference>
<evidence type="ECO:0000256" key="2">
    <source>
        <dbReference type="ARBA" id="ARBA00022475"/>
    </source>
</evidence>
<dbReference type="PANTHER" id="PTHR33362:SF4">
    <property type="entry name" value="2,3-DIKETO-L-GULONATE TRAP TRANSPORTER LARGE PERMEASE PROTEIN YIAN"/>
    <property type="match status" value="1"/>
</dbReference>
<name>A0A9W6ISX8_9HYPH</name>
<sequence length="417" mass="43400">MLLGAIFMGMPIAFALIVTAGALMWHLGALDWQLIALQMVNGADSFPLLAVPFFLLAGEAMNAGGLSKRLVTLGLTLVGHLRGGLGYVAIFTAILLASMSGSAVADTAALASMLLPVMRQAGYDVGRSSGLIASGGIIAPVLSPSIGYIVFGVIGGVSITRLFLTGIVPGLLLGLSLAVAWWVVSQRDKVQPMERKSWGEAGRALLDAALALGLPIIIIGGLKGGVFTPTEAAVVAAVYAVLVGAFVYRELTLPKLYEAMLMAVRTSAAVMFLVAAASVSAYLIAIANIPAEVSAMLDPFKHDKVILMAVIMLLVVIVGTALDFIPTILILTPVLMPIVKQAGIDPVYFGVLFVMNNAIGLITPPVGTVLNVVSAVGKVPLALAIKGVWPFLIAQLIVLVILTLFPALVLVPARMLY</sequence>
<feature type="transmembrane region" description="Helical" evidence="7">
    <location>
        <begin position="263"/>
        <end position="285"/>
    </location>
</feature>
<feature type="transmembrane region" description="Helical" evidence="7">
    <location>
        <begin position="130"/>
        <end position="151"/>
    </location>
</feature>
<proteinExistence type="inferred from homology"/>
<feature type="transmembrane region" description="Helical" evidence="7">
    <location>
        <begin position="387"/>
        <end position="411"/>
    </location>
</feature>
<keyword evidence="2" id="KW-1003">Cell membrane</keyword>
<evidence type="ECO:0000313" key="10">
    <source>
        <dbReference type="Proteomes" id="UP001143400"/>
    </source>
</evidence>
<protein>
    <recommendedName>
        <fullName evidence="7">TRAP transporter large permease protein</fullName>
    </recommendedName>
</protein>
<reference evidence="9" key="2">
    <citation type="submission" date="2023-01" db="EMBL/GenBank/DDBJ databases">
        <authorList>
            <person name="Sun Q."/>
            <person name="Evtushenko L."/>
        </authorList>
    </citation>
    <scope>NUCLEOTIDE SEQUENCE</scope>
    <source>
        <strain evidence="9">VKM B-1606</strain>
    </source>
</reference>
<keyword evidence="7" id="KW-0813">Transport</keyword>